<evidence type="ECO:0000313" key="2">
    <source>
        <dbReference type="Proteomes" id="UP000037515"/>
    </source>
</evidence>
<dbReference type="InterPro" id="IPR038444">
    <property type="entry name" value="DUF465_sf"/>
</dbReference>
<evidence type="ECO:0000313" key="1">
    <source>
        <dbReference type="EMBL" id="KOO03242.1"/>
    </source>
</evidence>
<evidence type="ECO:0008006" key="3">
    <source>
        <dbReference type="Google" id="ProtNLM"/>
    </source>
</evidence>
<dbReference type="Pfam" id="PF04325">
    <property type="entry name" value="DUF465"/>
    <property type="match status" value="1"/>
</dbReference>
<dbReference type="InterPro" id="IPR007420">
    <property type="entry name" value="DUF465"/>
</dbReference>
<name>A0A0M0HN30_VIBNE</name>
<gene>
    <name evidence="1" type="ORF">AKJ17_11880</name>
</gene>
<keyword evidence="2" id="KW-1185">Reference proteome</keyword>
<dbReference type="RefSeq" id="WP_053396028.1">
    <property type="nucleotide sequence ID" value="NZ_CANLZT010000001.1"/>
</dbReference>
<dbReference type="STRING" id="693.AKJ17_11880"/>
<proteinExistence type="predicted"/>
<comment type="caution">
    <text evidence="1">The sequence shown here is derived from an EMBL/GenBank/DDBJ whole genome shotgun (WGS) entry which is preliminary data.</text>
</comment>
<dbReference type="Proteomes" id="UP000037515">
    <property type="component" value="Unassembled WGS sequence"/>
</dbReference>
<accession>A0A0M0HN30</accession>
<dbReference type="EMBL" id="LHPJ01000008">
    <property type="protein sequence ID" value="KOO03242.1"/>
    <property type="molecule type" value="Genomic_DNA"/>
</dbReference>
<protein>
    <recommendedName>
        <fullName evidence="3">GTP-binding protein</fullName>
    </recommendedName>
</protein>
<dbReference type="OrthoDB" id="1263265at2"/>
<dbReference type="PATRIC" id="fig|693.5.peg.2434"/>
<reference evidence="2" key="1">
    <citation type="submission" date="2015-08" db="EMBL/GenBank/DDBJ databases">
        <title>Vibrio galatheae sp. nov., a novel member of the Vibrionaceae family isolated from the Solomon Islands.</title>
        <authorList>
            <person name="Giubergia S."/>
            <person name="Machado H."/>
            <person name="Mateiu R.V."/>
            <person name="Gram L."/>
        </authorList>
    </citation>
    <scope>NUCLEOTIDE SEQUENCE [LARGE SCALE GENOMIC DNA]</scope>
    <source>
        <strain evidence="2">DSM 19584</strain>
    </source>
</reference>
<dbReference type="AlphaFoldDB" id="A0A0M0HN30"/>
<organism evidence="1 2">
    <name type="scientific">Vibrio nereis</name>
    <dbReference type="NCBI Taxonomy" id="693"/>
    <lineage>
        <taxon>Bacteria</taxon>
        <taxon>Pseudomonadati</taxon>
        <taxon>Pseudomonadota</taxon>
        <taxon>Gammaproteobacteria</taxon>
        <taxon>Vibrionales</taxon>
        <taxon>Vibrionaceae</taxon>
        <taxon>Vibrio</taxon>
    </lineage>
</organism>
<sequence>MLGEDHSLLSEFPEYKDTITALSQSDEAFLADMKQYDLLDQEIRKLELRDSPVSDEEMLKMKQDRAAMKDDLHIKITQAAN</sequence>
<dbReference type="Gene3D" id="6.10.280.50">
    <property type="match status" value="1"/>
</dbReference>